<dbReference type="EMBL" id="CDMY01000479">
    <property type="protein sequence ID" value="CEM16640.1"/>
    <property type="molecule type" value="Genomic_DNA"/>
</dbReference>
<gene>
    <name evidence="1" type="ORF">Vbra_9430</name>
</gene>
<protein>
    <submittedName>
        <fullName evidence="1">Uncharacterized protein</fullName>
    </submittedName>
</protein>
<dbReference type="AlphaFoldDB" id="A0A0G4FQC7"/>
<organism evidence="1 2">
    <name type="scientific">Vitrella brassicaformis (strain CCMP3155)</name>
    <dbReference type="NCBI Taxonomy" id="1169540"/>
    <lineage>
        <taxon>Eukaryota</taxon>
        <taxon>Sar</taxon>
        <taxon>Alveolata</taxon>
        <taxon>Colpodellida</taxon>
        <taxon>Vitrellaceae</taxon>
        <taxon>Vitrella</taxon>
    </lineage>
</organism>
<dbReference type="OrthoDB" id="550577at2759"/>
<dbReference type="VEuPathDB" id="CryptoDB:Vbra_9430"/>
<keyword evidence="2" id="KW-1185">Reference proteome</keyword>
<dbReference type="Proteomes" id="UP000041254">
    <property type="component" value="Unassembled WGS sequence"/>
</dbReference>
<dbReference type="InParanoid" id="A0A0G4FQC7"/>
<accession>A0A0G4FQC7</accession>
<evidence type="ECO:0000313" key="1">
    <source>
        <dbReference type="EMBL" id="CEM16640.1"/>
    </source>
</evidence>
<proteinExistence type="predicted"/>
<evidence type="ECO:0000313" key="2">
    <source>
        <dbReference type="Proteomes" id="UP000041254"/>
    </source>
</evidence>
<sequence>MVPSSHERYKTGTRVWMVTANREKGGQEWVKADVYRTEETGGGTRVSMREVAGREVFTVVVPHQANTSPHGQQVHEGFTLLERAPRDQSNGNTPGQHVGLFDLPPEIDALLVAKGLKDILSYDLPSVGHLLRLLDIIQQSDEWAATVAIVRVAKHQGWRGGQLPIELGSADVEGVGSRAVFEGRCEALRQLSLIKRHINIALERRNSGVELLDGRRLTIRTRHTLPANSPFRNGYDEANPVCAYYDADFASVRDAVLMRWGGSEVADRRVLRSNDATRHNRLRQLATQPPPIWGCHTTSTSHWPAEGSFYRVIVLHGDQPGQTFAAHISIFSTPTVAAASLYTTEPPVMGVGAARFPQTVRRVRQVMGADAQVVFGNQLDVAVD</sequence>
<reference evidence="1 2" key="1">
    <citation type="submission" date="2014-11" db="EMBL/GenBank/DDBJ databases">
        <authorList>
            <person name="Zhu J."/>
            <person name="Qi W."/>
            <person name="Song R."/>
        </authorList>
    </citation>
    <scope>NUCLEOTIDE SEQUENCE [LARGE SCALE GENOMIC DNA]</scope>
</reference>
<name>A0A0G4FQC7_VITBC</name>
<dbReference type="PhylomeDB" id="A0A0G4FQC7"/>